<reference evidence="1" key="1">
    <citation type="submission" date="2018-02" db="EMBL/GenBank/DDBJ databases">
        <title>Rhizophora mucronata_Transcriptome.</title>
        <authorList>
            <person name="Meera S.P."/>
            <person name="Sreeshan A."/>
            <person name="Augustine A."/>
        </authorList>
    </citation>
    <scope>NUCLEOTIDE SEQUENCE</scope>
    <source>
        <tissue evidence="1">Leaf</tissue>
    </source>
</reference>
<protein>
    <submittedName>
        <fullName evidence="1">Uncharacterized protein</fullName>
    </submittedName>
</protein>
<sequence length="36" mass="4074">MSTMASHTCGVHRLFFRLYVAPAHVCLSFVKILACY</sequence>
<evidence type="ECO:0000313" key="1">
    <source>
        <dbReference type="EMBL" id="MBX64649.1"/>
    </source>
</evidence>
<name>A0A2P2QCI9_RHIMU</name>
<dbReference type="AlphaFoldDB" id="A0A2P2QCI9"/>
<proteinExistence type="predicted"/>
<dbReference type="EMBL" id="GGEC01084165">
    <property type="protein sequence ID" value="MBX64649.1"/>
    <property type="molecule type" value="Transcribed_RNA"/>
</dbReference>
<organism evidence="1">
    <name type="scientific">Rhizophora mucronata</name>
    <name type="common">Asiatic mangrove</name>
    <dbReference type="NCBI Taxonomy" id="61149"/>
    <lineage>
        <taxon>Eukaryota</taxon>
        <taxon>Viridiplantae</taxon>
        <taxon>Streptophyta</taxon>
        <taxon>Embryophyta</taxon>
        <taxon>Tracheophyta</taxon>
        <taxon>Spermatophyta</taxon>
        <taxon>Magnoliopsida</taxon>
        <taxon>eudicotyledons</taxon>
        <taxon>Gunneridae</taxon>
        <taxon>Pentapetalae</taxon>
        <taxon>rosids</taxon>
        <taxon>fabids</taxon>
        <taxon>Malpighiales</taxon>
        <taxon>Rhizophoraceae</taxon>
        <taxon>Rhizophora</taxon>
    </lineage>
</organism>
<accession>A0A2P2QCI9</accession>